<comment type="caution">
    <text evidence="1">The sequence shown here is derived from an EMBL/GenBank/DDBJ whole genome shotgun (WGS) entry which is preliminary data.</text>
</comment>
<reference evidence="1" key="1">
    <citation type="submission" date="2019-10" db="EMBL/GenBank/DDBJ databases">
        <authorList>
            <consortium name="DOE Joint Genome Institute"/>
            <person name="Kuo A."/>
            <person name="Miyauchi S."/>
            <person name="Kiss E."/>
            <person name="Drula E."/>
            <person name="Kohler A."/>
            <person name="Sanchez-Garcia M."/>
            <person name="Andreopoulos B."/>
            <person name="Barry K.W."/>
            <person name="Bonito G."/>
            <person name="Buee M."/>
            <person name="Carver A."/>
            <person name="Chen C."/>
            <person name="Cichocki N."/>
            <person name="Clum A."/>
            <person name="Culley D."/>
            <person name="Crous P.W."/>
            <person name="Fauchery L."/>
            <person name="Girlanda M."/>
            <person name="Hayes R."/>
            <person name="Keri Z."/>
            <person name="LaButti K."/>
            <person name="Lipzen A."/>
            <person name="Lombard V."/>
            <person name="Magnuson J."/>
            <person name="Maillard F."/>
            <person name="Morin E."/>
            <person name="Murat C."/>
            <person name="Nolan M."/>
            <person name="Ohm R."/>
            <person name="Pangilinan J."/>
            <person name="Pereira M."/>
            <person name="Perotto S."/>
            <person name="Peter M."/>
            <person name="Riley R."/>
            <person name="Sitrit Y."/>
            <person name="Stielow B."/>
            <person name="Szollosi G."/>
            <person name="Zifcakova L."/>
            <person name="Stursova M."/>
            <person name="Spatafora J.W."/>
            <person name="Tedersoo L."/>
            <person name="Vaario L.-M."/>
            <person name="Yamada A."/>
            <person name="Yan M."/>
            <person name="Wang P."/>
            <person name="Xu J."/>
            <person name="Bruns T."/>
            <person name="Baldrian P."/>
            <person name="Vilgalys R."/>
            <person name="Henrissat B."/>
            <person name="Grigoriev I.V."/>
            <person name="Hibbett D."/>
            <person name="Nagy L.G."/>
            <person name="Martin F.M."/>
        </authorList>
    </citation>
    <scope>NUCLEOTIDE SEQUENCE</scope>
    <source>
        <strain evidence="1">BED1</strain>
    </source>
</reference>
<sequence>FTVHLNKLAQAAGLNHVHGHGIRIRATLEYLLQGVPFDVMKVKGRWASNAFQLYLRKHNQILAPYMQSMPPKTAFEFTRLAMPPVR</sequence>
<dbReference type="EMBL" id="WHUW01000017">
    <property type="protein sequence ID" value="KAF8437894.1"/>
    <property type="molecule type" value="Genomic_DNA"/>
</dbReference>
<dbReference type="AlphaFoldDB" id="A0AAD4GDG9"/>
<feature type="non-terminal residue" evidence="1">
    <location>
        <position position="1"/>
    </location>
</feature>
<gene>
    <name evidence="1" type="ORF">L210DRAFT_3405005</name>
</gene>
<dbReference type="GO" id="GO:0003677">
    <property type="term" value="F:DNA binding"/>
    <property type="evidence" value="ECO:0007669"/>
    <property type="project" value="InterPro"/>
</dbReference>
<dbReference type="SUPFAM" id="SSF56349">
    <property type="entry name" value="DNA breaking-rejoining enzymes"/>
    <property type="match status" value="1"/>
</dbReference>
<evidence type="ECO:0000313" key="1">
    <source>
        <dbReference type="EMBL" id="KAF8437894.1"/>
    </source>
</evidence>
<protein>
    <submittedName>
        <fullName evidence="1">Uncharacterized protein</fullName>
    </submittedName>
</protein>
<proteinExistence type="predicted"/>
<dbReference type="Proteomes" id="UP001194468">
    <property type="component" value="Unassembled WGS sequence"/>
</dbReference>
<reference evidence="1" key="2">
    <citation type="journal article" date="2020" name="Nat. Commun.">
        <title>Large-scale genome sequencing of mycorrhizal fungi provides insights into the early evolution of symbiotic traits.</title>
        <authorList>
            <person name="Miyauchi S."/>
            <person name="Kiss E."/>
            <person name="Kuo A."/>
            <person name="Drula E."/>
            <person name="Kohler A."/>
            <person name="Sanchez-Garcia M."/>
            <person name="Morin E."/>
            <person name="Andreopoulos B."/>
            <person name="Barry K.W."/>
            <person name="Bonito G."/>
            <person name="Buee M."/>
            <person name="Carver A."/>
            <person name="Chen C."/>
            <person name="Cichocki N."/>
            <person name="Clum A."/>
            <person name="Culley D."/>
            <person name="Crous P.W."/>
            <person name="Fauchery L."/>
            <person name="Girlanda M."/>
            <person name="Hayes R.D."/>
            <person name="Keri Z."/>
            <person name="LaButti K."/>
            <person name="Lipzen A."/>
            <person name="Lombard V."/>
            <person name="Magnuson J."/>
            <person name="Maillard F."/>
            <person name="Murat C."/>
            <person name="Nolan M."/>
            <person name="Ohm R.A."/>
            <person name="Pangilinan J."/>
            <person name="Pereira M.F."/>
            <person name="Perotto S."/>
            <person name="Peter M."/>
            <person name="Pfister S."/>
            <person name="Riley R."/>
            <person name="Sitrit Y."/>
            <person name="Stielow J.B."/>
            <person name="Szollosi G."/>
            <person name="Zifcakova L."/>
            <person name="Stursova M."/>
            <person name="Spatafora J.W."/>
            <person name="Tedersoo L."/>
            <person name="Vaario L.M."/>
            <person name="Yamada A."/>
            <person name="Yan M."/>
            <person name="Wang P."/>
            <person name="Xu J."/>
            <person name="Bruns T."/>
            <person name="Baldrian P."/>
            <person name="Vilgalys R."/>
            <person name="Dunand C."/>
            <person name="Henrissat B."/>
            <person name="Grigoriev I.V."/>
            <person name="Hibbett D."/>
            <person name="Nagy L.G."/>
            <person name="Martin F.M."/>
        </authorList>
    </citation>
    <scope>NUCLEOTIDE SEQUENCE</scope>
    <source>
        <strain evidence="1">BED1</strain>
    </source>
</reference>
<name>A0AAD4GDG9_BOLED</name>
<keyword evidence="2" id="KW-1185">Reference proteome</keyword>
<dbReference type="InterPro" id="IPR011010">
    <property type="entry name" value="DNA_brk_join_enz"/>
</dbReference>
<evidence type="ECO:0000313" key="2">
    <source>
        <dbReference type="Proteomes" id="UP001194468"/>
    </source>
</evidence>
<accession>A0AAD4GDG9</accession>
<organism evidence="1 2">
    <name type="scientific">Boletus edulis BED1</name>
    <dbReference type="NCBI Taxonomy" id="1328754"/>
    <lineage>
        <taxon>Eukaryota</taxon>
        <taxon>Fungi</taxon>
        <taxon>Dikarya</taxon>
        <taxon>Basidiomycota</taxon>
        <taxon>Agaricomycotina</taxon>
        <taxon>Agaricomycetes</taxon>
        <taxon>Agaricomycetidae</taxon>
        <taxon>Boletales</taxon>
        <taxon>Boletineae</taxon>
        <taxon>Boletaceae</taxon>
        <taxon>Boletoideae</taxon>
        <taxon>Boletus</taxon>
    </lineage>
</organism>